<dbReference type="AlphaFoldDB" id="A0A6I9XCQ2"/>
<evidence type="ECO:0000313" key="4">
    <source>
        <dbReference type="RefSeq" id="XP_011642729.1"/>
    </source>
</evidence>
<evidence type="ECO:0000313" key="3">
    <source>
        <dbReference type="Proteomes" id="UP000504615"/>
    </source>
</evidence>
<protein>
    <submittedName>
        <fullName evidence="4">Transcription termination factor, mitochondrial isoform X3</fullName>
    </submittedName>
</protein>
<dbReference type="CTD" id="34837"/>
<dbReference type="PANTHER" id="PTHR15437">
    <property type="entry name" value="TRANSCRIPTION TERMINATION FACTOR, MITOCHONDRIAL"/>
    <property type="match status" value="1"/>
</dbReference>
<reference evidence="4" key="1">
    <citation type="submission" date="2025-08" db="UniProtKB">
        <authorList>
            <consortium name="RefSeq"/>
        </authorList>
    </citation>
    <scope>IDENTIFICATION</scope>
</reference>
<dbReference type="RefSeq" id="XP_011642729.1">
    <property type="nucleotide sequence ID" value="XM_011644427.1"/>
</dbReference>
<dbReference type="SMART" id="SM00733">
    <property type="entry name" value="Mterf"/>
    <property type="match status" value="7"/>
</dbReference>
<sequence length="483" mass="56985">MNTRCFLLKHQRQLLNPALSLCEYSPLSIPQDRMMCKHVDVVDHTCKVSNYNDYLFNYNPIIWILTNTLVEILGISKLEIKKILNKNPQLKKRSRANILNNYYNLIEAGIQIDTIKNNVWLLAYENNKLLDKLNCIKVLNMDNNQLIPWLHLTQVELANYVYYTQQDTDSYMFNRMEYLSHKLECSIKQLCEITVLNSFLMKISLSSVDKKLNILFEYNVNNTDILKNVWVLRYSENHIRHICELYKDTGRLNIKTIRCPLKIISRAIQKNQVELSLMQHYGNISEYLQNKLKINEEKLNTIITKVPDILRMNIAKLDQLINILQANKITSEEILWNAQILSFNVENIRKRIQILKKEGLIPNIIILSQSEHMFNRYIEMNARRQEILQEYGNIKNYLIKKLDVDEELIEKIITKYPSILRINIIKLSGVIDILRQNGFTGDEIIRSHSILYFKPETIYKRIEMLKESGITPRIILLISIKKI</sequence>
<dbReference type="Gene3D" id="1.25.70.10">
    <property type="entry name" value="Transcription termination factor 3, mitochondrial"/>
    <property type="match status" value="2"/>
</dbReference>
<dbReference type="OrthoDB" id="75923at2759"/>
<dbReference type="Proteomes" id="UP000504615">
    <property type="component" value="Unplaced"/>
</dbReference>
<dbReference type="GO" id="GO:0005759">
    <property type="term" value="C:mitochondrial matrix"/>
    <property type="evidence" value="ECO:0007669"/>
    <property type="project" value="TreeGrafter"/>
</dbReference>
<gene>
    <name evidence="4" type="primary">LOC105430741</name>
</gene>
<evidence type="ECO:0000256" key="2">
    <source>
        <dbReference type="ARBA" id="ARBA00022946"/>
    </source>
</evidence>
<proteinExistence type="inferred from homology"/>
<dbReference type="PANTHER" id="PTHR15437:SF6">
    <property type="entry name" value="TRANSCRIPTION TERMINATION FACTOR, MITOCHONDRIAL"/>
    <property type="match status" value="1"/>
</dbReference>
<name>A0A6I9XCQ2_9HYME</name>
<keyword evidence="2" id="KW-0809">Transit peptide</keyword>
<accession>A0A6I9XCQ2</accession>
<dbReference type="InterPro" id="IPR003690">
    <property type="entry name" value="MTERF"/>
</dbReference>
<dbReference type="GO" id="GO:0006393">
    <property type="term" value="P:termination of mitochondrial transcription"/>
    <property type="evidence" value="ECO:0007669"/>
    <property type="project" value="TreeGrafter"/>
</dbReference>
<evidence type="ECO:0000256" key="1">
    <source>
        <dbReference type="ARBA" id="ARBA00007692"/>
    </source>
</evidence>
<comment type="similarity">
    <text evidence="1">Belongs to the mTERF family.</text>
</comment>
<dbReference type="GeneID" id="105430741"/>
<dbReference type="InterPro" id="IPR038538">
    <property type="entry name" value="MTERF_sf"/>
</dbReference>
<organism evidence="3 4">
    <name type="scientific">Pogonomyrmex barbatus</name>
    <name type="common">red harvester ant</name>
    <dbReference type="NCBI Taxonomy" id="144034"/>
    <lineage>
        <taxon>Eukaryota</taxon>
        <taxon>Metazoa</taxon>
        <taxon>Ecdysozoa</taxon>
        <taxon>Arthropoda</taxon>
        <taxon>Hexapoda</taxon>
        <taxon>Insecta</taxon>
        <taxon>Pterygota</taxon>
        <taxon>Neoptera</taxon>
        <taxon>Endopterygota</taxon>
        <taxon>Hymenoptera</taxon>
        <taxon>Apocrita</taxon>
        <taxon>Aculeata</taxon>
        <taxon>Formicoidea</taxon>
        <taxon>Formicidae</taxon>
        <taxon>Myrmicinae</taxon>
        <taxon>Pogonomyrmex</taxon>
    </lineage>
</organism>
<dbReference type="GO" id="GO:0003676">
    <property type="term" value="F:nucleic acid binding"/>
    <property type="evidence" value="ECO:0007669"/>
    <property type="project" value="InterPro"/>
</dbReference>
<keyword evidence="3" id="KW-1185">Reference proteome</keyword>